<dbReference type="KEGG" id="aef:GEV26_07985"/>
<dbReference type="Pfam" id="PF08937">
    <property type="entry name" value="ThsB_TIR"/>
    <property type="match status" value="1"/>
</dbReference>
<accession>A0A5Q2MMX2</accession>
<proteinExistence type="predicted"/>
<dbReference type="Proteomes" id="UP000392064">
    <property type="component" value="Chromosome"/>
</dbReference>
<dbReference type="InterPro" id="IPR015032">
    <property type="entry name" value="ThsB__TIR-like_domain"/>
</dbReference>
<dbReference type="EMBL" id="CP045737">
    <property type="protein sequence ID" value="QGG41310.1"/>
    <property type="molecule type" value="Genomic_DNA"/>
</dbReference>
<dbReference type="SUPFAM" id="SSF52206">
    <property type="entry name" value="Hypothetical protein MTH538"/>
    <property type="match status" value="1"/>
</dbReference>
<evidence type="ECO:0000259" key="1">
    <source>
        <dbReference type="Pfam" id="PF08937"/>
    </source>
</evidence>
<keyword evidence="3" id="KW-1185">Reference proteome</keyword>
<evidence type="ECO:0000313" key="2">
    <source>
        <dbReference type="EMBL" id="QGG41310.1"/>
    </source>
</evidence>
<reference evidence="2 3" key="1">
    <citation type="submission" date="2019-11" db="EMBL/GenBank/DDBJ databases">
        <authorList>
            <person name="Li J."/>
        </authorList>
    </citation>
    <scope>NUCLEOTIDE SEQUENCE [LARGE SCALE GENOMIC DNA]</scope>
    <source>
        <strain evidence="2 3">MF47</strain>
    </source>
</reference>
<protein>
    <submittedName>
        <fullName evidence="2">TIR domain-containing protein</fullName>
    </submittedName>
</protein>
<gene>
    <name evidence="2" type="ORF">GEV26_07985</name>
</gene>
<evidence type="ECO:0000313" key="3">
    <source>
        <dbReference type="Proteomes" id="UP000392064"/>
    </source>
</evidence>
<name>A0A5Q2MMX2_9ACTN</name>
<dbReference type="AlphaFoldDB" id="A0A5Q2MMX2"/>
<dbReference type="RefSeq" id="WP_153652578.1">
    <property type="nucleotide sequence ID" value="NZ_CP045737.1"/>
</dbReference>
<dbReference type="Gene3D" id="3.40.50.9200">
    <property type="entry name" value="Hypothetical protein MTH538"/>
    <property type="match status" value="1"/>
</dbReference>
<dbReference type="InterPro" id="IPR036490">
    <property type="entry name" value="ThsB_TIR-like_sf"/>
</dbReference>
<organism evidence="2 3">
    <name type="scientific">Aeromicrobium yanjiei</name>
    <dbReference type="NCBI Taxonomy" id="2662028"/>
    <lineage>
        <taxon>Bacteria</taxon>
        <taxon>Bacillati</taxon>
        <taxon>Actinomycetota</taxon>
        <taxon>Actinomycetes</taxon>
        <taxon>Propionibacteriales</taxon>
        <taxon>Nocardioidaceae</taxon>
        <taxon>Aeromicrobium</taxon>
    </lineage>
</organism>
<feature type="domain" description="Thoeris protein ThsB TIR-like" evidence="1">
    <location>
        <begin position="6"/>
        <end position="99"/>
    </location>
</feature>
<sequence>MTRRVFISFQHSDLMKAKGLELMTHNKNVNVDFTGRHLLTPVKSEDSNYIGLKIREQIKGSSATIVLIGSKTADSDWVDREIEWTRDAGHGLIGIRIDPQAPIPDSMKEAGAEILEWNTPEDVQQFDSAIERAIGATSRAKNMPLNSTSTCGR</sequence>